<dbReference type="STRING" id="1642647.PSM36_2738"/>
<sequence>MINVSIAGGTGYTAGELLRILLRHPEVNIESVISTTSVGMPVAEMHRDLLGETDLVFSDTFRQPDVLFLCLGHGLSRAFLNDNDIPISCKIIDLGNDFRNNPVFNDRNFVFGLCEQNREQIRTADSVANPGCFATTIMLALLPLASRNLLTDEIHIHAITGSTGAGKRPADTTHFSYRDNNISVYKPFTHQHLEEIANTLTSAGNSDLPQINFVPMRGDFTRGIFASVYTRWDKSMSESAVIDLYEEYYRSSPFVFVSKQPISLKEVVNTNKGLLHIEFHNGYIHITSITDNLVKGASGQAVQNMNLMFGLDETTGLKLKGSAF</sequence>
<dbReference type="InterPro" id="IPR050085">
    <property type="entry name" value="AGPR"/>
</dbReference>
<dbReference type="InterPro" id="IPR000706">
    <property type="entry name" value="AGPR_type-1"/>
</dbReference>
<evidence type="ECO:0000256" key="3">
    <source>
        <dbReference type="ARBA" id="ARBA00022857"/>
    </source>
</evidence>
<evidence type="ECO:0000256" key="2">
    <source>
        <dbReference type="ARBA" id="ARBA00022605"/>
    </source>
</evidence>
<dbReference type="UniPathway" id="UPA00068">
    <property type="reaction ID" value="UER00108"/>
</dbReference>
<dbReference type="HAMAP" id="MF_00150">
    <property type="entry name" value="ArgC_type1"/>
    <property type="match status" value="1"/>
</dbReference>
<dbReference type="GO" id="GO:0003942">
    <property type="term" value="F:N-acetyl-gamma-glutamyl-phosphate reductase activity"/>
    <property type="evidence" value="ECO:0007669"/>
    <property type="project" value="UniProtKB-UniRule"/>
</dbReference>
<feature type="active site" evidence="5 6">
    <location>
        <position position="132"/>
    </location>
</feature>
<proteinExistence type="inferred from homology"/>
<name>A0A1R3TD36_9BACT</name>
<dbReference type="InterPro" id="IPR000534">
    <property type="entry name" value="Semialdehyde_DH_NAD-bd"/>
</dbReference>
<reference evidence="8 9" key="1">
    <citation type="submission" date="2016-08" db="EMBL/GenBank/DDBJ databases">
        <authorList>
            <person name="Seilhamer J.J."/>
        </authorList>
    </citation>
    <scope>NUCLEOTIDE SEQUENCE [LARGE SCALE GENOMIC DNA]</scope>
    <source>
        <strain evidence="8">M3/6</strain>
    </source>
</reference>
<dbReference type="EC" id="1.2.1.38" evidence="5"/>
<dbReference type="PANTHER" id="PTHR32338:SF10">
    <property type="entry name" value="N-ACETYL-GAMMA-GLUTAMYL-PHOSPHATE REDUCTASE, CHLOROPLASTIC-RELATED"/>
    <property type="match status" value="1"/>
</dbReference>
<dbReference type="CDD" id="cd23934">
    <property type="entry name" value="AGPR_1_C"/>
    <property type="match status" value="1"/>
</dbReference>
<dbReference type="GO" id="GO:0005737">
    <property type="term" value="C:cytoplasm"/>
    <property type="evidence" value="ECO:0007669"/>
    <property type="project" value="UniProtKB-SubCell"/>
</dbReference>
<dbReference type="InterPro" id="IPR023013">
    <property type="entry name" value="AGPR_AS"/>
</dbReference>
<comment type="subcellular location">
    <subcellularLocation>
        <location evidence="5">Cytoplasm</location>
    </subcellularLocation>
</comment>
<keyword evidence="4 5" id="KW-0560">Oxidoreductase</keyword>
<dbReference type="InterPro" id="IPR036291">
    <property type="entry name" value="NAD(P)-bd_dom_sf"/>
</dbReference>
<comment type="similarity">
    <text evidence="5">Belongs to the NAGSA dehydrogenase family. Type 1 subfamily.</text>
</comment>
<dbReference type="KEGG" id="psac:PSM36_2738"/>
<dbReference type="InterPro" id="IPR058924">
    <property type="entry name" value="AGPR_dimerisation_dom"/>
</dbReference>
<evidence type="ECO:0000259" key="7">
    <source>
        <dbReference type="SMART" id="SM00859"/>
    </source>
</evidence>
<keyword evidence="2 5" id="KW-0028">Amino-acid biosynthesis</keyword>
<dbReference type="GO" id="GO:0051287">
    <property type="term" value="F:NAD binding"/>
    <property type="evidence" value="ECO:0007669"/>
    <property type="project" value="InterPro"/>
</dbReference>
<organism evidence="8 9">
    <name type="scientific">Proteiniphilum saccharofermentans</name>
    <dbReference type="NCBI Taxonomy" id="1642647"/>
    <lineage>
        <taxon>Bacteria</taxon>
        <taxon>Pseudomonadati</taxon>
        <taxon>Bacteroidota</taxon>
        <taxon>Bacteroidia</taxon>
        <taxon>Bacteroidales</taxon>
        <taxon>Dysgonomonadaceae</taxon>
        <taxon>Proteiniphilum</taxon>
    </lineage>
</organism>
<evidence type="ECO:0000256" key="4">
    <source>
        <dbReference type="ARBA" id="ARBA00023002"/>
    </source>
</evidence>
<accession>A0A1R3TD36</accession>
<comment type="pathway">
    <text evidence="5">Amino-acid biosynthesis; L-arginine biosynthesis; N(2)-acetyl-L-ornithine from L-glutamate: step 3/4.</text>
</comment>
<dbReference type="Proteomes" id="UP000187464">
    <property type="component" value="Chromosome I"/>
</dbReference>
<keyword evidence="3 5" id="KW-0521">NADP</keyword>
<dbReference type="GO" id="GO:0006526">
    <property type="term" value="P:L-arginine biosynthetic process"/>
    <property type="evidence" value="ECO:0007669"/>
    <property type="project" value="UniProtKB-UniRule"/>
</dbReference>
<dbReference type="CDD" id="cd17895">
    <property type="entry name" value="AGPR_1_N"/>
    <property type="match status" value="1"/>
</dbReference>
<comment type="function">
    <text evidence="5">Catalyzes the NADPH-dependent reduction of N-acetyl-5-glutamyl phosphate to yield N-acetyl-L-glutamate 5-semialdehyde.</text>
</comment>
<dbReference type="SMART" id="SM00859">
    <property type="entry name" value="Semialdhyde_dh"/>
    <property type="match status" value="1"/>
</dbReference>
<dbReference type="EMBL" id="LT605205">
    <property type="protein sequence ID" value="SCD21534.1"/>
    <property type="molecule type" value="Genomic_DNA"/>
</dbReference>
<dbReference type="Gene3D" id="3.40.50.720">
    <property type="entry name" value="NAD(P)-binding Rossmann-like Domain"/>
    <property type="match status" value="1"/>
</dbReference>
<dbReference type="PROSITE" id="PS01224">
    <property type="entry name" value="ARGC"/>
    <property type="match status" value="1"/>
</dbReference>
<dbReference type="SUPFAM" id="SSF55347">
    <property type="entry name" value="Glyceraldehyde-3-phosphate dehydrogenase-like, C-terminal domain"/>
    <property type="match status" value="1"/>
</dbReference>
<gene>
    <name evidence="5 8" type="primary">argC</name>
    <name evidence="8" type="ORF">PSM36_2738</name>
</gene>
<feature type="domain" description="Semialdehyde dehydrogenase NAD-binding" evidence="7">
    <location>
        <begin position="3"/>
        <end position="124"/>
    </location>
</feature>
<keyword evidence="5" id="KW-0963">Cytoplasm</keyword>
<evidence type="ECO:0000313" key="9">
    <source>
        <dbReference type="Proteomes" id="UP000187464"/>
    </source>
</evidence>
<evidence type="ECO:0000256" key="5">
    <source>
        <dbReference type="HAMAP-Rule" id="MF_00150"/>
    </source>
</evidence>
<evidence type="ECO:0000256" key="1">
    <source>
        <dbReference type="ARBA" id="ARBA00022571"/>
    </source>
</evidence>
<dbReference type="NCBIfam" id="TIGR01850">
    <property type="entry name" value="argC"/>
    <property type="match status" value="1"/>
</dbReference>
<keyword evidence="9" id="KW-1185">Reference proteome</keyword>
<dbReference type="AlphaFoldDB" id="A0A1R3TD36"/>
<dbReference type="SUPFAM" id="SSF51735">
    <property type="entry name" value="NAD(P)-binding Rossmann-fold domains"/>
    <property type="match status" value="1"/>
</dbReference>
<evidence type="ECO:0000256" key="6">
    <source>
        <dbReference type="PROSITE-ProRule" id="PRU10010"/>
    </source>
</evidence>
<comment type="catalytic activity">
    <reaction evidence="5">
        <text>N-acetyl-L-glutamate 5-semialdehyde + phosphate + NADP(+) = N-acetyl-L-glutamyl 5-phosphate + NADPH + H(+)</text>
        <dbReference type="Rhea" id="RHEA:21588"/>
        <dbReference type="ChEBI" id="CHEBI:15378"/>
        <dbReference type="ChEBI" id="CHEBI:29123"/>
        <dbReference type="ChEBI" id="CHEBI:43474"/>
        <dbReference type="ChEBI" id="CHEBI:57783"/>
        <dbReference type="ChEBI" id="CHEBI:57936"/>
        <dbReference type="ChEBI" id="CHEBI:58349"/>
        <dbReference type="EC" id="1.2.1.38"/>
    </reaction>
</comment>
<evidence type="ECO:0000313" key="8">
    <source>
        <dbReference type="EMBL" id="SCD21534.1"/>
    </source>
</evidence>
<dbReference type="GO" id="GO:0070401">
    <property type="term" value="F:NADP+ binding"/>
    <property type="evidence" value="ECO:0007669"/>
    <property type="project" value="InterPro"/>
</dbReference>
<protein>
    <recommendedName>
        <fullName evidence="5">N-acetyl-gamma-glutamyl-phosphate reductase</fullName>
        <shortName evidence="5">AGPR</shortName>
        <ecNumber evidence="5">1.2.1.38</ecNumber>
    </recommendedName>
    <alternativeName>
        <fullName evidence="5">N-acetyl-glutamate semialdehyde dehydrogenase</fullName>
        <shortName evidence="5">NAGSA dehydrogenase</shortName>
    </alternativeName>
</protein>
<dbReference type="Pfam" id="PF22698">
    <property type="entry name" value="Semialdhyde_dhC_1"/>
    <property type="match status" value="1"/>
</dbReference>
<keyword evidence="1 5" id="KW-0055">Arginine biosynthesis</keyword>
<dbReference type="Pfam" id="PF01118">
    <property type="entry name" value="Semialdhyde_dh"/>
    <property type="match status" value="1"/>
</dbReference>
<dbReference type="RefSeq" id="WP_076931360.1">
    <property type="nucleotide sequence ID" value="NZ_LT605205.1"/>
</dbReference>
<dbReference type="PANTHER" id="PTHR32338">
    <property type="entry name" value="N-ACETYL-GAMMA-GLUTAMYL-PHOSPHATE REDUCTASE, CHLOROPLASTIC-RELATED-RELATED"/>
    <property type="match status" value="1"/>
</dbReference>
<dbReference type="Gene3D" id="3.30.360.10">
    <property type="entry name" value="Dihydrodipicolinate Reductase, domain 2"/>
    <property type="match status" value="1"/>
</dbReference>